<dbReference type="SUPFAM" id="SSF82866">
    <property type="entry name" value="Multidrug efflux transporter AcrB transmembrane domain"/>
    <property type="match status" value="2"/>
</dbReference>
<keyword evidence="3" id="KW-1003">Cell membrane</keyword>
<feature type="transmembrane region" description="Helical" evidence="7">
    <location>
        <begin position="102"/>
        <end position="124"/>
    </location>
</feature>
<accession>A0A0M0J5X9</accession>
<dbReference type="EMBL" id="JWZX01003318">
    <property type="protein sequence ID" value="KOO21999.1"/>
    <property type="molecule type" value="Genomic_DNA"/>
</dbReference>
<keyword evidence="6 7" id="KW-0472">Membrane</keyword>
<evidence type="ECO:0000313" key="10">
    <source>
        <dbReference type="Proteomes" id="UP000037460"/>
    </source>
</evidence>
<feature type="domain" description="Membrane transport protein MMPL" evidence="8">
    <location>
        <begin position="426"/>
        <end position="630"/>
    </location>
</feature>
<proteinExistence type="inferred from homology"/>
<comment type="caution">
    <text evidence="9">The sequence shown here is derived from an EMBL/GenBank/DDBJ whole genome shotgun (WGS) entry which is preliminary data.</text>
</comment>
<dbReference type="Gene3D" id="1.20.1640.10">
    <property type="entry name" value="Multidrug efflux transporter AcrB transmembrane domain"/>
    <property type="match status" value="2"/>
</dbReference>
<evidence type="ECO:0000256" key="3">
    <source>
        <dbReference type="ARBA" id="ARBA00022475"/>
    </source>
</evidence>
<name>A0A0M0J5X9_9EUKA</name>
<evidence type="ECO:0000256" key="6">
    <source>
        <dbReference type="ARBA" id="ARBA00023136"/>
    </source>
</evidence>
<reference evidence="10" key="1">
    <citation type="journal article" date="2015" name="PLoS Genet.">
        <title>Genome Sequence and Transcriptome Analyses of Chrysochromulina tobin: Metabolic Tools for Enhanced Algal Fitness in the Prominent Order Prymnesiales (Haptophyceae).</title>
        <authorList>
            <person name="Hovde B.T."/>
            <person name="Deodato C.R."/>
            <person name="Hunsperger H.M."/>
            <person name="Ryken S.A."/>
            <person name="Yost W."/>
            <person name="Jha R.K."/>
            <person name="Patterson J."/>
            <person name="Monnat R.J. Jr."/>
            <person name="Barlow S.B."/>
            <person name="Starkenburg S.R."/>
            <person name="Cattolico R.A."/>
        </authorList>
    </citation>
    <scope>NUCLEOTIDE SEQUENCE</scope>
    <source>
        <strain evidence="10">CCMP291</strain>
    </source>
</reference>
<evidence type="ECO:0000313" key="9">
    <source>
        <dbReference type="EMBL" id="KOO21999.1"/>
    </source>
</evidence>
<dbReference type="OrthoDB" id="438641at2759"/>
<protein>
    <submittedName>
        <fullName evidence="9">Mmpl domain-containing protein</fullName>
    </submittedName>
</protein>
<feature type="transmembrane region" description="Helical" evidence="7">
    <location>
        <begin position="446"/>
        <end position="465"/>
    </location>
</feature>
<organism evidence="9 10">
    <name type="scientific">Chrysochromulina tobinii</name>
    <dbReference type="NCBI Taxonomy" id="1460289"/>
    <lineage>
        <taxon>Eukaryota</taxon>
        <taxon>Haptista</taxon>
        <taxon>Haptophyta</taxon>
        <taxon>Prymnesiophyceae</taxon>
        <taxon>Prymnesiales</taxon>
        <taxon>Chrysochromulinaceae</taxon>
        <taxon>Chrysochromulina</taxon>
    </lineage>
</organism>
<feature type="transmembrane region" description="Helical" evidence="7">
    <location>
        <begin position="513"/>
        <end position="530"/>
    </location>
</feature>
<keyword evidence="4 7" id="KW-0812">Transmembrane</keyword>
<feature type="transmembrane region" description="Helical" evidence="7">
    <location>
        <begin position="221"/>
        <end position="241"/>
    </location>
</feature>
<feature type="transmembrane region" description="Helical" evidence="7">
    <location>
        <begin position="564"/>
        <end position="584"/>
    </location>
</feature>
<dbReference type="PANTHER" id="PTHR33406">
    <property type="entry name" value="MEMBRANE PROTEIN MJ1562-RELATED"/>
    <property type="match status" value="1"/>
</dbReference>
<dbReference type="PANTHER" id="PTHR33406:SF6">
    <property type="entry name" value="MEMBRANE PROTEIN YDGH-RELATED"/>
    <property type="match status" value="1"/>
</dbReference>
<evidence type="ECO:0000256" key="1">
    <source>
        <dbReference type="ARBA" id="ARBA00004651"/>
    </source>
</evidence>
<evidence type="ECO:0000256" key="2">
    <source>
        <dbReference type="ARBA" id="ARBA00010157"/>
    </source>
</evidence>
<feature type="transmembrane region" description="Helical" evidence="7">
    <location>
        <begin position="130"/>
        <end position="155"/>
    </location>
</feature>
<comment type="similarity">
    <text evidence="2">Belongs to the resistance-nodulation-cell division (RND) (TC 2.A.6) family. MmpL subfamily.</text>
</comment>
<gene>
    <name evidence="9" type="ORF">Ctob_000458</name>
</gene>
<feature type="transmembrane region" description="Helical" evidence="7">
    <location>
        <begin position="25"/>
        <end position="47"/>
    </location>
</feature>
<dbReference type="GO" id="GO:0005886">
    <property type="term" value="C:plasma membrane"/>
    <property type="evidence" value="ECO:0007669"/>
    <property type="project" value="UniProtKB-SubCell"/>
</dbReference>
<keyword evidence="10" id="KW-1185">Reference proteome</keyword>
<sequence length="657" mass="70258">MKLSTMTAPIALALLGIMLRNVRQLLLTLANIFGCILASVVIMDPIAANMQVSSQAPALMVAVGLAMSIDYSLFLLTRFNVEVHVQRRDFNRALQLTLETSGHTVLVSGSTLCLCFLGMLLIPVSSIRSMGIAAALTVMFAIFFSLLLTPTLLLTCPRFFTANRRFGLNFDNGCCCSNDAPAARQSHILASSESLLGAEALPKADLGPRGLWPRLGSVSQAPLFAVVLLVACVAIGVPFAFPLRQMNYVEGVLPTMPRGDYTTLSFTNLLNAFGVSSIFPEQLVITPPSNTSTSDMQWLNATCLALQEVAAQVTVQLASEGCSVHGNPCTMSASDFEGVMILGGYCVAELLGGQGPPIPIPPEQMAQALGALQGVFDNSAHTATKISVSTLLDPFSTSTGQPWLRALRDQLNNLNGEFNGVQIGSIYFTSTPLSQMDAATDTFNSLPRVIGATLVIVCIMLLFAFKSVFMPLRAVLCLIWMLVVTFGSAVGIYQDGWLDGLGWGSLQPVSGGLFWMSPCIAFSIVVGLGLDYDIFFMESVAEFYDEGHDSKTAVVKGLEQTGNIICVAGLIMFVAFGALVLGNSPTLNQIGYMLCMGVLLDCFVTTKVIIPCAMALMPGDGNFWPRKRQKELLTGAQSYNSGLLPEPLGRLASTRGL</sequence>
<dbReference type="AlphaFoldDB" id="A0A0M0J5X9"/>
<evidence type="ECO:0000256" key="5">
    <source>
        <dbReference type="ARBA" id="ARBA00022989"/>
    </source>
</evidence>
<keyword evidence="5 7" id="KW-1133">Transmembrane helix</keyword>
<evidence type="ECO:0000256" key="4">
    <source>
        <dbReference type="ARBA" id="ARBA00022692"/>
    </source>
</evidence>
<dbReference type="Proteomes" id="UP000037460">
    <property type="component" value="Unassembled WGS sequence"/>
</dbReference>
<feature type="transmembrane region" description="Helical" evidence="7">
    <location>
        <begin position="59"/>
        <end position="81"/>
    </location>
</feature>
<feature type="domain" description="Membrane transport protein MMPL" evidence="8">
    <location>
        <begin position="3"/>
        <end position="164"/>
    </location>
</feature>
<evidence type="ECO:0000256" key="7">
    <source>
        <dbReference type="SAM" id="Phobius"/>
    </source>
</evidence>
<comment type="subcellular location">
    <subcellularLocation>
        <location evidence="1">Cell membrane</location>
        <topology evidence="1">Multi-pass membrane protein</topology>
    </subcellularLocation>
</comment>
<dbReference type="Pfam" id="PF03176">
    <property type="entry name" value="MMPL"/>
    <property type="match status" value="2"/>
</dbReference>
<evidence type="ECO:0000259" key="8">
    <source>
        <dbReference type="Pfam" id="PF03176"/>
    </source>
</evidence>
<feature type="transmembrane region" description="Helical" evidence="7">
    <location>
        <begin position="590"/>
        <end position="617"/>
    </location>
</feature>
<dbReference type="InterPro" id="IPR004869">
    <property type="entry name" value="MMPL_dom"/>
</dbReference>
<feature type="transmembrane region" description="Helical" evidence="7">
    <location>
        <begin position="472"/>
        <end position="493"/>
    </location>
</feature>
<dbReference type="InterPro" id="IPR050545">
    <property type="entry name" value="Mycobact_MmpL"/>
</dbReference>